<reference evidence="2 3" key="1">
    <citation type="submission" date="2020-04" db="EMBL/GenBank/DDBJ databases">
        <title>Draft genome of Pyxidicoccus fallax type strain.</title>
        <authorList>
            <person name="Whitworth D.E."/>
        </authorList>
    </citation>
    <scope>NUCLEOTIDE SEQUENCE [LARGE SCALE GENOMIC DNA]</scope>
    <source>
        <strain evidence="2 3">DSM 14698</strain>
    </source>
</reference>
<dbReference type="Proteomes" id="UP000518300">
    <property type="component" value="Unassembled WGS sequence"/>
</dbReference>
<feature type="compositionally biased region" description="Pro residues" evidence="1">
    <location>
        <begin position="27"/>
        <end position="41"/>
    </location>
</feature>
<feature type="non-terminal residue" evidence="2">
    <location>
        <position position="1"/>
    </location>
</feature>
<feature type="compositionally biased region" description="Low complexity" evidence="1">
    <location>
        <begin position="9"/>
        <end position="26"/>
    </location>
</feature>
<evidence type="ECO:0000256" key="1">
    <source>
        <dbReference type="SAM" id="MobiDB-lite"/>
    </source>
</evidence>
<dbReference type="EMBL" id="JABBJJ010000270">
    <property type="protein sequence ID" value="NMO20778.1"/>
    <property type="molecule type" value="Genomic_DNA"/>
</dbReference>
<dbReference type="RefSeq" id="WP_169349985.1">
    <property type="nucleotide sequence ID" value="NZ_JABBJJ010000270.1"/>
</dbReference>
<keyword evidence="3" id="KW-1185">Reference proteome</keyword>
<dbReference type="AlphaFoldDB" id="A0A848LS45"/>
<feature type="region of interest" description="Disordered" evidence="1">
    <location>
        <begin position="1"/>
        <end position="49"/>
    </location>
</feature>
<accession>A0A848LS45</accession>
<evidence type="ECO:0000313" key="3">
    <source>
        <dbReference type="Proteomes" id="UP000518300"/>
    </source>
</evidence>
<evidence type="ECO:0000313" key="2">
    <source>
        <dbReference type="EMBL" id="NMO20778.1"/>
    </source>
</evidence>
<name>A0A848LS45_9BACT</name>
<gene>
    <name evidence="2" type="ORF">HG543_38925</name>
</gene>
<dbReference type="Gene3D" id="2.40.360.20">
    <property type="match status" value="1"/>
</dbReference>
<comment type="caution">
    <text evidence="2">The sequence shown here is derived from an EMBL/GenBank/DDBJ whole genome shotgun (WGS) entry which is preliminary data.</text>
</comment>
<proteinExistence type="predicted"/>
<organism evidence="2 3">
    <name type="scientific">Pyxidicoccus fallax</name>
    <dbReference type="NCBI Taxonomy" id="394095"/>
    <lineage>
        <taxon>Bacteria</taxon>
        <taxon>Pseudomonadati</taxon>
        <taxon>Myxococcota</taxon>
        <taxon>Myxococcia</taxon>
        <taxon>Myxococcales</taxon>
        <taxon>Cystobacterineae</taxon>
        <taxon>Myxococcaceae</taxon>
        <taxon>Pyxidicoccus</taxon>
    </lineage>
</organism>
<protein>
    <submittedName>
        <fullName evidence="2">Uncharacterized protein</fullName>
    </submittedName>
</protein>
<sequence>CGGGGGSLPTGPDSGNPNQTGDLPGDPVNPNPNPGPNPGPEKPASSLWPLTAGSTWTYDITEHNGPNGRFQKHVTVVGERDVPDMPGRKALLVHSRQDRTVTGLYEEYSYQLELTNGLVVRLREEDHKDGNLVRTTTWSPATVKSLARIPDSLPWSYQSAVQELTVLGDGSREESDPTYNWRVVEQGLTMTVKAGTFTDVIKVQRDKLNDKGEVKTDKVRYYWLAPGVGKIREEGERTEELTAYDLKK</sequence>